<dbReference type="EMBL" id="MVGC01000105">
    <property type="protein sequence ID" value="RJE23799.1"/>
    <property type="molecule type" value="Genomic_DNA"/>
</dbReference>
<feature type="compositionally biased region" description="Basic and acidic residues" evidence="1">
    <location>
        <begin position="62"/>
        <end position="82"/>
    </location>
</feature>
<organism evidence="2 3">
    <name type="scientific">Aspergillus sclerotialis</name>
    <dbReference type="NCBI Taxonomy" id="2070753"/>
    <lineage>
        <taxon>Eukaryota</taxon>
        <taxon>Fungi</taxon>
        <taxon>Dikarya</taxon>
        <taxon>Ascomycota</taxon>
        <taxon>Pezizomycotina</taxon>
        <taxon>Eurotiomycetes</taxon>
        <taxon>Eurotiomycetidae</taxon>
        <taxon>Eurotiales</taxon>
        <taxon>Aspergillaceae</taxon>
        <taxon>Aspergillus</taxon>
        <taxon>Aspergillus subgen. Polypaecilum</taxon>
    </lineage>
</organism>
<reference evidence="3" key="1">
    <citation type="submission" date="2017-02" db="EMBL/GenBank/DDBJ databases">
        <authorList>
            <person name="Tafer H."/>
            <person name="Lopandic K."/>
        </authorList>
    </citation>
    <scope>NUCLEOTIDE SEQUENCE [LARGE SCALE GENOMIC DNA]</scope>
    <source>
        <strain evidence="3">CBS 366.77</strain>
    </source>
</reference>
<keyword evidence="3" id="KW-1185">Reference proteome</keyword>
<dbReference type="OrthoDB" id="4226302at2759"/>
<proteinExistence type="predicted"/>
<name>A0A3A2ZKR3_9EURO</name>
<dbReference type="Proteomes" id="UP000266188">
    <property type="component" value="Unassembled WGS sequence"/>
</dbReference>
<evidence type="ECO:0000313" key="2">
    <source>
        <dbReference type="EMBL" id="RJE23799.1"/>
    </source>
</evidence>
<evidence type="ECO:0000313" key="3">
    <source>
        <dbReference type="Proteomes" id="UP000266188"/>
    </source>
</evidence>
<feature type="region of interest" description="Disordered" evidence="1">
    <location>
        <begin position="188"/>
        <end position="216"/>
    </location>
</feature>
<feature type="region of interest" description="Disordered" evidence="1">
    <location>
        <begin position="110"/>
        <end position="137"/>
    </location>
</feature>
<feature type="compositionally biased region" description="Basic and acidic residues" evidence="1">
    <location>
        <begin position="118"/>
        <end position="127"/>
    </location>
</feature>
<sequence>MSPHPPLNPESYEMNTALQEAITCTTCTYTPPNFQSLRAALSTGKYSFRRDPPFTTSPLGLGDRDTSGSISPRERRDDREAGYGRLMSAPQRARYRELVLGAISRVAYSLSPASGSEPRSRTRDTTRFSHSTGYAPGNDPVAEMTTMLGFYQVDYHVHLHYATGRGILSFCRDVADVHALRRWRSELEVASPSPGHGNENEASGRRTRQKSGLWSDGPEFMDQVSLWRRRWRERKARVEAARLRWVGIMEERRVQRSRVGGEITEGIN</sequence>
<protein>
    <submittedName>
        <fullName evidence="2">Uncharacterized protein</fullName>
    </submittedName>
</protein>
<feature type="region of interest" description="Disordered" evidence="1">
    <location>
        <begin position="47"/>
        <end position="85"/>
    </location>
</feature>
<evidence type="ECO:0000256" key="1">
    <source>
        <dbReference type="SAM" id="MobiDB-lite"/>
    </source>
</evidence>
<dbReference type="AlphaFoldDB" id="A0A3A2ZKR3"/>
<accession>A0A3A2ZKR3</accession>
<comment type="caution">
    <text evidence="2">The sequence shown here is derived from an EMBL/GenBank/DDBJ whole genome shotgun (WGS) entry which is preliminary data.</text>
</comment>
<gene>
    <name evidence="2" type="ORF">PHISCL_03884</name>
</gene>